<dbReference type="GO" id="GO:0005737">
    <property type="term" value="C:cytoplasm"/>
    <property type="evidence" value="ECO:0007669"/>
    <property type="project" value="UniProtKB-SubCell"/>
</dbReference>
<evidence type="ECO:0000256" key="4">
    <source>
        <dbReference type="ARBA" id="ARBA00009461"/>
    </source>
</evidence>
<dbReference type="SMART" id="SM01312">
    <property type="entry name" value="RTC4"/>
    <property type="match status" value="1"/>
</dbReference>
<feature type="region of interest" description="Disordered" evidence="8">
    <location>
        <begin position="1"/>
        <end position="275"/>
    </location>
</feature>
<evidence type="ECO:0000313" key="10">
    <source>
        <dbReference type="EMBL" id="RHZ66391.1"/>
    </source>
</evidence>
<dbReference type="STRING" id="41047.A0A397HT71"/>
<evidence type="ECO:0000256" key="2">
    <source>
        <dbReference type="ARBA" id="ARBA00004123"/>
    </source>
</evidence>
<dbReference type="InterPro" id="IPR039024">
    <property type="entry name" value="RTC4"/>
</dbReference>
<gene>
    <name evidence="10" type="ORF">CDV56_109533</name>
</gene>
<evidence type="ECO:0000256" key="3">
    <source>
        <dbReference type="ARBA" id="ARBA00004496"/>
    </source>
</evidence>
<comment type="subcellular location">
    <subcellularLocation>
        <location evidence="3">Cytoplasm</location>
    </subcellularLocation>
    <subcellularLocation>
        <location evidence="2">Nucleus</location>
    </subcellularLocation>
</comment>
<dbReference type="InterPro" id="IPR028094">
    <property type="entry name" value="RTC4_C"/>
</dbReference>
<dbReference type="OrthoDB" id="128308at2759"/>
<evidence type="ECO:0000256" key="7">
    <source>
        <dbReference type="ARBA" id="ARBA00023242"/>
    </source>
</evidence>
<reference evidence="10" key="1">
    <citation type="submission" date="2018-08" db="EMBL/GenBank/DDBJ databases">
        <title>Draft genome sequence of azole-resistant Aspergillus thermomutatus (Neosartorya pseudofischeri) strain HMR AF 39, isolated from a human nasal aspirate.</title>
        <authorList>
            <person name="Parent-Michaud M."/>
            <person name="Dufresne P.J."/>
            <person name="Fournier E."/>
            <person name="Martineau C."/>
            <person name="Moreira S."/>
            <person name="Perkins V."/>
            <person name="De Repentigny L."/>
            <person name="Dufresne S.F."/>
        </authorList>
    </citation>
    <scope>NUCLEOTIDE SEQUENCE [LARGE SCALE GENOMIC DNA]</scope>
    <source>
        <strain evidence="10">HMR AF 39</strain>
    </source>
</reference>
<dbReference type="VEuPathDB" id="FungiDB:CDV56_109533"/>
<feature type="compositionally biased region" description="Basic and acidic residues" evidence="8">
    <location>
        <begin position="32"/>
        <end position="51"/>
    </location>
</feature>
<feature type="compositionally biased region" description="Basic and acidic residues" evidence="8">
    <location>
        <begin position="188"/>
        <end position="207"/>
    </location>
</feature>
<feature type="compositionally biased region" description="Low complexity" evidence="8">
    <location>
        <begin position="170"/>
        <end position="187"/>
    </location>
</feature>
<evidence type="ECO:0000313" key="11">
    <source>
        <dbReference type="Proteomes" id="UP000215305"/>
    </source>
</evidence>
<sequence>MVTPTSKPNSSFSKVYLTKSNYSGRSLHPNAKRSEKRDEGSKKEEDIKDVGGFEADWDERIVDNEDITAEPASSPISSFDDQENDVPPGFEDFDSPVGERRRSQRGKKDLHGSESPIFGRKRNADDMARRAQTDAEKEDYVFGWSQSQKKRKQSYFGKKSDSSLWKAQGSRTTPSRSKSPPSSSASESKADHSSQKTKPESKKKAADKAPSFMVPPDIDEILPPSSGTRTKPEFIVPPSLPNDTISSSSGVTSSAQISHFFDSDDDGSSGTSLSSVPENLLEEFSQMEDVLLSDMDDSGNAELEPSLCPWCKKAVDPDALRKFRAQPKQRIREQQRFCELHQKETAEKEWKERGYPDIDWDTFDERISGHFDDLDKILVPESTSYYRNVLDTMLKSGKAKNFRLTFAGDALETICCGYYGTRGANKMYSLLVTSSSSNVVVLLTKSLDRLQALTARFSRKLRRLAAEDHIVKKAGPVIYAQAVLVPELAVRLVKEDMGVDVDSARQILRESIEIGEKLNFAPNDVVPIPVEPENA</sequence>
<comment type="function">
    <text evidence="1">May be involved in a process influencing telomere capping.</text>
</comment>
<dbReference type="EMBL" id="NKHU02000012">
    <property type="protein sequence ID" value="RHZ66391.1"/>
    <property type="molecule type" value="Genomic_DNA"/>
</dbReference>
<evidence type="ECO:0000259" key="9">
    <source>
        <dbReference type="SMART" id="SM01312"/>
    </source>
</evidence>
<dbReference type="Pfam" id="PF14474">
    <property type="entry name" value="RTC4"/>
    <property type="match status" value="2"/>
</dbReference>
<keyword evidence="6" id="KW-0963">Cytoplasm</keyword>
<keyword evidence="11" id="KW-1185">Reference proteome</keyword>
<feature type="compositionally biased region" description="Basic and acidic residues" evidence="8">
    <location>
        <begin position="122"/>
        <end position="140"/>
    </location>
</feature>
<dbReference type="RefSeq" id="XP_026618239.1">
    <property type="nucleotide sequence ID" value="XM_026763152.1"/>
</dbReference>
<evidence type="ECO:0000256" key="5">
    <source>
        <dbReference type="ARBA" id="ARBA00015162"/>
    </source>
</evidence>
<feature type="domain" description="Restriction of telomere capping protein 4 C-terminal" evidence="9">
    <location>
        <begin position="377"/>
        <end position="521"/>
    </location>
</feature>
<evidence type="ECO:0000256" key="8">
    <source>
        <dbReference type="SAM" id="MobiDB-lite"/>
    </source>
</evidence>
<evidence type="ECO:0000256" key="6">
    <source>
        <dbReference type="ARBA" id="ARBA00022490"/>
    </source>
</evidence>
<dbReference type="PANTHER" id="PTHR41391">
    <property type="entry name" value="RESTRICTION OF TELOMERE CAPPING PROTEIN 4"/>
    <property type="match status" value="1"/>
</dbReference>
<comment type="caution">
    <text evidence="10">The sequence shown here is derived from an EMBL/GenBank/DDBJ whole genome shotgun (WGS) entry which is preliminary data.</text>
</comment>
<feature type="compositionally biased region" description="Basic and acidic residues" evidence="8">
    <location>
        <begin position="97"/>
        <end position="112"/>
    </location>
</feature>
<name>A0A397HT71_ASPTH</name>
<proteinExistence type="inferred from homology"/>
<organism evidence="10 11">
    <name type="scientific">Aspergillus thermomutatus</name>
    <name type="common">Neosartorya pseudofischeri</name>
    <dbReference type="NCBI Taxonomy" id="41047"/>
    <lineage>
        <taxon>Eukaryota</taxon>
        <taxon>Fungi</taxon>
        <taxon>Dikarya</taxon>
        <taxon>Ascomycota</taxon>
        <taxon>Pezizomycotina</taxon>
        <taxon>Eurotiomycetes</taxon>
        <taxon>Eurotiomycetidae</taxon>
        <taxon>Eurotiales</taxon>
        <taxon>Aspergillaceae</taxon>
        <taxon>Aspergillus</taxon>
        <taxon>Aspergillus subgen. Fumigati</taxon>
    </lineage>
</organism>
<dbReference type="GO" id="GO:0005634">
    <property type="term" value="C:nucleus"/>
    <property type="evidence" value="ECO:0007669"/>
    <property type="project" value="UniProtKB-SubCell"/>
</dbReference>
<dbReference type="PANTHER" id="PTHR41391:SF1">
    <property type="entry name" value="RESTRICTION OF TELOMERE CAPPING PROTEIN 4"/>
    <property type="match status" value="1"/>
</dbReference>
<keyword evidence="7" id="KW-0539">Nucleus</keyword>
<comment type="similarity">
    <text evidence="4">Belongs to the RTC4 family.</text>
</comment>
<protein>
    <recommendedName>
        <fullName evidence="5">Restriction of telomere capping protein 4</fullName>
    </recommendedName>
</protein>
<evidence type="ECO:0000256" key="1">
    <source>
        <dbReference type="ARBA" id="ARBA00002738"/>
    </source>
</evidence>
<dbReference type="AlphaFoldDB" id="A0A397HT71"/>
<dbReference type="Proteomes" id="UP000215305">
    <property type="component" value="Unassembled WGS sequence"/>
</dbReference>
<dbReference type="GeneID" id="38131507"/>
<feature type="compositionally biased region" description="Polar residues" evidence="8">
    <location>
        <begin position="1"/>
        <end position="24"/>
    </location>
</feature>
<accession>A0A397HT71</accession>
<feature type="compositionally biased region" description="Low complexity" evidence="8">
    <location>
        <begin position="246"/>
        <end position="258"/>
    </location>
</feature>